<accession>A0ABV9Q392</accession>
<keyword evidence="2" id="KW-1185">Reference proteome</keyword>
<name>A0ABV9Q392_9BACL</name>
<evidence type="ECO:0000313" key="1">
    <source>
        <dbReference type="EMBL" id="MFC4767732.1"/>
    </source>
</evidence>
<dbReference type="PANTHER" id="PTHR13061">
    <property type="entry name" value="DYNACTIN SUBUNIT P25"/>
    <property type="match status" value="1"/>
</dbReference>
<evidence type="ECO:0000313" key="2">
    <source>
        <dbReference type="Proteomes" id="UP001596002"/>
    </source>
</evidence>
<dbReference type="InterPro" id="IPR001451">
    <property type="entry name" value="Hexapep"/>
</dbReference>
<dbReference type="Gene3D" id="2.160.10.10">
    <property type="entry name" value="Hexapeptide repeat proteins"/>
    <property type="match status" value="1"/>
</dbReference>
<reference evidence="2" key="1">
    <citation type="journal article" date="2019" name="Int. J. Syst. Evol. Microbiol.">
        <title>The Global Catalogue of Microorganisms (GCM) 10K type strain sequencing project: providing services to taxonomists for standard genome sequencing and annotation.</title>
        <authorList>
            <consortium name="The Broad Institute Genomics Platform"/>
            <consortium name="The Broad Institute Genome Sequencing Center for Infectious Disease"/>
            <person name="Wu L."/>
            <person name="Ma J."/>
        </authorList>
    </citation>
    <scope>NUCLEOTIDE SEQUENCE [LARGE SCALE GENOMIC DNA]</scope>
    <source>
        <strain evidence="2">WYCCWR 12678</strain>
    </source>
</reference>
<dbReference type="CDD" id="cd04645">
    <property type="entry name" value="LbH_gamma_CA_like"/>
    <property type="match status" value="1"/>
</dbReference>
<dbReference type="Pfam" id="PF00132">
    <property type="entry name" value="Hexapep"/>
    <property type="match status" value="1"/>
</dbReference>
<dbReference type="InterPro" id="IPR011004">
    <property type="entry name" value="Trimer_LpxA-like_sf"/>
</dbReference>
<dbReference type="InterPro" id="IPR047324">
    <property type="entry name" value="LbH_gamma_CA-like"/>
</dbReference>
<sequence length="176" mass="18850">MIQMIYSLSGKKPEIEQNVFIAANASIIGDVKIKELSSVWFSATIRGDINAITIGRGTSVQDGAVIHVDAKYPTVIGDDVTIGHQAVVHGCTIGNRVIIGMSATVMDGAEIGENSIVGGGTLVPEGKKFPPGVLILGVPGKVVRELKPEEIERISYSARIYQERTLEYLRSLEGTE</sequence>
<dbReference type="SUPFAM" id="SSF51161">
    <property type="entry name" value="Trimeric LpxA-like enzymes"/>
    <property type="match status" value="1"/>
</dbReference>
<gene>
    <name evidence="1" type="ORF">ACFO8Q_10215</name>
</gene>
<dbReference type="RefSeq" id="WP_380025684.1">
    <property type="nucleotide sequence ID" value="NZ_JBHSHC010000086.1"/>
</dbReference>
<dbReference type="Proteomes" id="UP001596002">
    <property type="component" value="Unassembled WGS sequence"/>
</dbReference>
<organism evidence="1 2">
    <name type="scientific">Effusibacillus consociatus</name>
    <dbReference type="NCBI Taxonomy" id="1117041"/>
    <lineage>
        <taxon>Bacteria</taxon>
        <taxon>Bacillati</taxon>
        <taxon>Bacillota</taxon>
        <taxon>Bacilli</taxon>
        <taxon>Bacillales</taxon>
        <taxon>Alicyclobacillaceae</taxon>
        <taxon>Effusibacillus</taxon>
    </lineage>
</organism>
<dbReference type="PANTHER" id="PTHR13061:SF29">
    <property type="entry name" value="GAMMA CARBONIC ANHYDRASE-LIKE 1, MITOCHONDRIAL-RELATED"/>
    <property type="match status" value="1"/>
</dbReference>
<proteinExistence type="predicted"/>
<comment type="caution">
    <text evidence="1">The sequence shown here is derived from an EMBL/GenBank/DDBJ whole genome shotgun (WGS) entry which is preliminary data.</text>
</comment>
<protein>
    <submittedName>
        <fullName evidence="1">Gamma carbonic anhydrase family protein</fullName>
    </submittedName>
</protein>
<dbReference type="EMBL" id="JBHSHC010000086">
    <property type="protein sequence ID" value="MFC4767732.1"/>
    <property type="molecule type" value="Genomic_DNA"/>
</dbReference>
<dbReference type="InterPro" id="IPR050484">
    <property type="entry name" value="Transf_Hexapept/Carb_Anhydrase"/>
</dbReference>